<organism evidence="3 4">
    <name type="scientific">Halopiger xanaduensis (strain DSM 18323 / JCM 14033 / SH-6)</name>
    <dbReference type="NCBI Taxonomy" id="797210"/>
    <lineage>
        <taxon>Archaea</taxon>
        <taxon>Methanobacteriati</taxon>
        <taxon>Methanobacteriota</taxon>
        <taxon>Stenosarchaea group</taxon>
        <taxon>Halobacteria</taxon>
        <taxon>Halobacteriales</taxon>
        <taxon>Natrialbaceae</taxon>
        <taxon>Halopiger</taxon>
    </lineage>
</organism>
<dbReference type="SUPFAM" id="SSF52540">
    <property type="entry name" value="P-loop containing nucleoside triphosphate hydrolases"/>
    <property type="match status" value="1"/>
</dbReference>
<dbReference type="eggNOG" id="arCOG00280">
    <property type="taxonomic scope" value="Archaea"/>
</dbReference>
<dbReference type="KEGG" id="hxa:Halxa_0945"/>
<evidence type="ECO:0000259" key="2">
    <source>
        <dbReference type="Pfam" id="PF01935"/>
    </source>
</evidence>
<gene>
    <name evidence="3" type="ordered locus">Halxa_0945</name>
</gene>
<accession>F8D8F8</accession>
<protein>
    <recommendedName>
        <fullName evidence="2">Helicase HerA central domain-containing protein</fullName>
    </recommendedName>
</protein>
<dbReference type="PANTHER" id="PTHR30121:SF6">
    <property type="entry name" value="SLR6007 PROTEIN"/>
    <property type="match status" value="1"/>
</dbReference>
<dbReference type="GeneID" id="10795918"/>
<reference evidence="3 4" key="1">
    <citation type="journal article" date="2012" name="Stand. Genomic Sci.">
        <title>Complete genome sequence of Halopiger xanaduensis type strain (SH-6(T)).</title>
        <authorList>
            <person name="Anderson I."/>
            <person name="Tindall B.J."/>
            <person name="Rohde M."/>
            <person name="Lucas S."/>
            <person name="Han J."/>
            <person name="Lapidus A."/>
            <person name="Cheng J.F."/>
            <person name="Goodwin L."/>
            <person name="Pitluck S."/>
            <person name="Peters L."/>
            <person name="Pati A."/>
            <person name="Mikhailova N."/>
            <person name="Pagani I."/>
            <person name="Teshima H."/>
            <person name="Han C."/>
            <person name="Tapia R."/>
            <person name="Land M."/>
            <person name="Woyke T."/>
            <person name="Klenk H.P."/>
            <person name="Kyrpides N."/>
            <person name="Ivanova N."/>
        </authorList>
    </citation>
    <scope>NUCLEOTIDE SEQUENCE [LARGE SCALE GENOMIC DNA]</scope>
    <source>
        <strain evidence="4">DSM 18323 / JCM 14033 / SH-6</strain>
    </source>
</reference>
<feature type="compositionally biased region" description="Acidic residues" evidence="1">
    <location>
        <begin position="1"/>
        <end position="13"/>
    </location>
</feature>
<dbReference type="Pfam" id="PF01935">
    <property type="entry name" value="DUF87"/>
    <property type="match status" value="1"/>
</dbReference>
<dbReference type="InterPro" id="IPR027417">
    <property type="entry name" value="P-loop_NTPase"/>
</dbReference>
<dbReference type="InterPro" id="IPR051162">
    <property type="entry name" value="T4SS_component"/>
</dbReference>
<dbReference type="AlphaFoldDB" id="F8D8F8"/>
<dbReference type="InterPro" id="IPR002789">
    <property type="entry name" value="HerA_central"/>
</dbReference>
<dbReference type="EMBL" id="CP002839">
    <property type="protein sequence ID" value="AEH35581.1"/>
    <property type="molecule type" value="Genomic_DNA"/>
</dbReference>
<evidence type="ECO:0000256" key="1">
    <source>
        <dbReference type="SAM" id="MobiDB-lite"/>
    </source>
</evidence>
<sequence>MSDSNTDTDDFDQFADRMRNLADDEGANDESEDNNGDGVGLEFGDGPEQRGLQTTATDDPLGHVTASEGLSVRRGNHDIMGYVRSDTRDELRLGDYIQIPYPRRADDPHAELLAEVVEIGYEQRADIDDMSDMRRGIDGETIDERQYVQVAELDPIAIVEGSAEDDLERSTVDRVPKPFTRIYNATGEAFLQTGLNLASNGPFVGHLAVGGERHPSGNPLAFHLPDGTGSASTPAIYTHTLVTGSTDAGKTHFTKNLYRQLATDQTYQIAVGDDGTEDRRLGMVVVDPEAEYSGLGDDPSADDLPDDERQRLEGQGIEVGGINTGACGSHDLRTFAPVVEGKPTPDIDNIREFGIPFELVQSNPELIMPYSSGGPTEAALPDCLNSYFNETTDPTYEGFMEYLEVNEATLREEHNIGENMWGAINRLVDRDYFSSVFDSGTHQLTEISNELFQPGRVTVVPVSHLGDPDDPEMRVVVMALLSYIAQNKLSDDDPDPHVAETPLVLGLDEAHEFLGDTSTRQREAIVESFRRIAKRGRKYDLGLSLVTQEPADVDDQIRSQLRTKIFLQLEKEVAKDIPIPGRYTPDDLATFTQGQAVIKAPNVRPVEIRGLDHPVVQHD</sequence>
<keyword evidence="4" id="KW-1185">Reference proteome</keyword>
<dbReference type="RefSeq" id="WP_013878481.1">
    <property type="nucleotide sequence ID" value="NC_015666.1"/>
</dbReference>
<feature type="domain" description="Helicase HerA central" evidence="2">
    <location>
        <begin position="236"/>
        <end position="481"/>
    </location>
</feature>
<evidence type="ECO:0000313" key="3">
    <source>
        <dbReference type="EMBL" id="AEH35581.1"/>
    </source>
</evidence>
<dbReference type="OrthoDB" id="10575at2157"/>
<dbReference type="Proteomes" id="UP000006794">
    <property type="component" value="Chromosome"/>
</dbReference>
<dbReference type="Gene3D" id="3.40.50.300">
    <property type="entry name" value="P-loop containing nucleotide triphosphate hydrolases"/>
    <property type="match status" value="2"/>
</dbReference>
<dbReference type="PANTHER" id="PTHR30121">
    <property type="entry name" value="UNCHARACTERIZED PROTEIN YJGR-RELATED"/>
    <property type="match status" value="1"/>
</dbReference>
<feature type="region of interest" description="Disordered" evidence="1">
    <location>
        <begin position="1"/>
        <end position="69"/>
    </location>
</feature>
<name>F8D8F8_HALXS</name>
<dbReference type="HOGENOM" id="CLU_023282_0_0_2"/>
<feature type="compositionally biased region" description="Acidic residues" evidence="1">
    <location>
        <begin position="23"/>
        <end position="35"/>
    </location>
</feature>
<proteinExistence type="predicted"/>
<dbReference type="STRING" id="797210.Halxa_0945"/>
<evidence type="ECO:0000313" key="4">
    <source>
        <dbReference type="Proteomes" id="UP000006794"/>
    </source>
</evidence>